<evidence type="ECO:0000259" key="1">
    <source>
        <dbReference type="PROSITE" id="PS51029"/>
    </source>
</evidence>
<reference evidence="2 3" key="1">
    <citation type="submission" date="2023-02" db="EMBL/GenBank/DDBJ databases">
        <title>LHISI_Scaffold_Assembly.</title>
        <authorList>
            <person name="Stuart O.P."/>
            <person name="Cleave R."/>
            <person name="Magrath M.J.L."/>
            <person name="Mikheyev A.S."/>
        </authorList>
    </citation>
    <scope>NUCLEOTIDE SEQUENCE [LARGE SCALE GENOMIC DNA]</scope>
    <source>
        <strain evidence="2">Daus_M_001</strain>
        <tissue evidence="2">Leg muscle</tissue>
    </source>
</reference>
<dbReference type="PANTHER" id="PTHR21505">
    <property type="entry name" value="MADF DOMAIN-CONTAINING PROTEIN-RELATED"/>
    <property type="match status" value="1"/>
</dbReference>
<name>A0ABQ9H458_9NEOP</name>
<keyword evidence="3" id="KW-1185">Reference proteome</keyword>
<comment type="caution">
    <text evidence="2">The sequence shown here is derived from an EMBL/GenBank/DDBJ whole genome shotgun (WGS) entry which is preliminary data.</text>
</comment>
<dbReference type="PANTHER" id="PTHR21505:SF12">
    <property type="entry name" value="MADF DOMAIN-CONTAINING PROTEIN-RELATED"/>
    <property type="match status" value="1"/>
</dbReference>
<gene>
    <name evidence="2" type="ORF">PR048_019580</name>
</gene>
<evidence type="ECO:0000313" key="2">
    <source>
        <dbReference type="EMBL" id="KAJ8878976.1"/>
    </source>
</evidence>
<accession>A0ABQ9H458</accession>
<proteinExistence type="predicted"/>
<protein>
    <recommendedName>
        <fullName evidence="1">MADF domain-containing protein</fullName>
    </recommendedName>
</protein>
<organism evidence="2 3">
    <name type="scientific">Dryococelus australis</name>
    <dbReference type="NCBI Taxonomy" id="614101"/>
    <lineage>
        <taxon>Eukaryota</taxon>
        <taxon>Metazoa</taxon>
        <taxon>Ecdysozoa</taxon>
        <taxon>Arthropoda</taxon>
        <taxon>Hexapoda</taxon>
        <taxon>Insecta</taxon>
        <taxon>Pterygota</taxon>
        <taxon>Neoptera</taxon>
        <taxon>Polyneoptera</taxon>
        <taxon>Phasmatodea</taxon>
        <taxon>Verophasmatodea</taxon>
        <taxon>Anareolatae</taxon>
        <taxon>Phasmatidae</taxon>
        <taxon>Eurycanthinae</taxon>
        <taxon>Dryococelus</taxon>
    </lineage>
</organism>
<sequence length="121" mass="13984">MTGRWSEEQSTKFVCLCRDNEVLWNCFGEDYKHRDTRNAAYESMAREMAIPNLTAKEVPKKIKNMRSTYCPEVTKMSKSKSSGAGALDVHTPTIKWFVEMEEIMKTSNTKDRETFSNLVCK</sequence>
<dbReference type="Pfam" id="PF10545">
    <property type="entry name" value="MADF_DNA_bdg"/>
    <property type="match status" value="1"/>
</dbReference>
<dbReference type="EMBL" id="JARBHB010000007">
    <property type="protein sequence ID" value="KAJ8878976.1"/>
    <property type="molecule type" value="Genomic_DNA"/>
</dbReference>
<dbReference type="Proteomes" id="UP001159363">
    <property type="component" value="Chromosome 6"/>
</dbReference>
<evidence type="ECO:0000313" key="3">
    <source>
        <dbReference type="Proteomes" id="UP001159363"/>
    </source>
</evidence>
<feature type="domain" description="MADF" evidence="1">
    <location>
        <begin position="12"/>
        <end position="109"/>
    </location>
</feature>
<dbReference type="SMART" id="SM00595">
    <property type="entry name" value="MADF"/>
    <property type="match status" value="1"/>
</dbReference>
<dbReference type="InterPro" id="IPR006578">
    <property type="entry name" value="MADF-dom"/>
</dbReference>
<dbReference type="PROSITE" id="PS51029">
    <property type="entry name" value="MADF"/>
    <property type="match status" value="1"/>
</dbReference>